<evidence type="ECO:0008006" key="3">
    <source>
        <dbReference type="Google" id="ProtNLM"/>
    </source>
</evidence>
<gene>
    <name evidence="1" type="ORF">TWF694_002922</name>
</gene>
<dbReference type="AlphaFoldDB" id="A0AAV9X1C3"/>
<protein>
    <recommendedName>
        <fullName evidence="3">F-box domain-containing protein</fullName>
    </recommendedName>
</protein>
<evidence type="ECO:0000313" key="2">
    <source>
        <dbReference type="Proteomes" id="UP001365542"/>
    </source>
</evidence>
<name>A0AAV9X1C3_9PEZI</name>
<accession>A0AAV9X1C3</accession>
<dbReference type="Proteomes" id="UP001365542">
    <property type="component" value="Unassembled WGS sequence"/>
</dbReference>
<reference evidence="1 2" key="1">
    <citation type="submission" date="2019-10" db="EMBL/GenBank/DDBJ databases">
        <authorList>
            <person name="Palmer J.M."/>
        </authorList>
    </citation>
    <scope>NUCLEOTIDE SEQUENCE [LARGE SCALE GENOMIC DNA]</scope>
    <source>
        <strain evidence="1 2">TWF694</strain>
    </source>
</reference>
<comment type="caution">
    <text evidence="1">The sequence shown here is derived from an EMBL/GenBank/DDBJ whole genome shotgun (WGS) entry which is preliminary data.</text>
</comment>
<proteinExistence type="predicted"/>
<evidence type="ECO:0000313" key="1">
    <source>
        <dbReference type="EMBL" id="KAK6531751.1"/>
    </source>
</evidence>
<keyword evidence="2" id="KW-1185">Reference proteome</keyword>
<organism evidence="1 2">
    <name type="scientific">Orbilia ellipsospora</name>
    <dbReference type="NCBI Taxonomy" id="2528407"/>
    <lineage>
        <taxon>Eukaryota</taxon>
        <taxon>Fungi</taxon>
        <taxon>Dikarya</taxon>
        <taxon>Ascomycota</taxon>
        <taxon>Pezizomycotina</taxon>
        <taxon>Orbiliomycetes</taxon>
        <taxon>Orbiliales</taxon>
        <taxon>Orbiliaceae</taxon>
        <taxon>Orbilia</taxon>
    </lineage>
</organism>
<sequence length="377" mass="42777">MANLPDHLTDPSSVAEKPAKAKLSLLSCPSDVLLGTMKHLNLQDLAAFASTSKLIRNVYKSHALQVVNSSLGQSIRNPELYNWFPYPVPPEKAKAPNDVVTEISANTDKAATEAPLQPPSPVSSLGQSEHGLEIELHVYFLRHANRLVNILPAVKFFANWLHRIEGHDGNGNHNCFTEYKTNRICNETFRVLVFLAQNEVYEIARCVGHCLFEERIFPQCDPGLFDKIKLPLPENWWIKKTYSGERSTFLAATGNGESRDSMQKRYTERELMVHEDECFQKRRMAVAKLLARAINITPARKIPDYELNGQRFWYDKGIVAGLIFMQIAPLTWCHDSMIAMIWRPEDLALSSFAYLGPQALRYFRDAAKIAETLMIKC</sequence>
<dbReference type="EMBL" id="JAVHJO010000012">
    <property type="protein sequence ID" value="KAK6531751.1"/>
    <property type="molecule type" value="Genomic_DNA"/>
</dbReference>